<gene>
    <name evidence="1" type="ORF">S03H2_16999</name>
</gene>
<evidence type="ECO:0008006" key="2">
    <source>
        <dbReference type="Google" id="ProtNLM"/>
    </source>
</evidence>
<dbReference type="AlphaFoldDB" id="X1FG75"/>
<evidence type="ECO:0000313" key="1">
    <source>
        <dbReference type="EMBL" id="GAH44631.1"/>
    </source>
</evidence>
<protein>
    <recommendedName>
        <fullName evidence="2">TonB C-terminal domain-containing protein</fullName>
    </recommendedName>
</protein>
<feature type="non-terminal residue" evidence="1">
    <location>
        <position position="1"/>
    </location>
</feature>
<accession>X1FG75</accession>
<comment type="caution">
    <text evidence="1">The sequence shown here is derived from an EMBL/GenBank/DDBJ whole genome shotgun (WGS) entry which is preliminary data.</text>
</comment>
<organism evidence="1">
    <name type="scientific">marine sediment metagenome</name>
    <dbReference type="NCBI Taxonomy" id="412755"/>
    <lineage>
        <taxon>unclassified sequences</taxon>
        <taxon>metagenomes</taxon>
        <taxon>ecological metagenomes</taxon>
    </lineage>
</organism>
<sequence>RNGMSNSGIGLSSWFAFVLAAVVPLHSAAAATADYLVVDEDGRKAQWTGDKRSEGVPFPVRKLSLGSACVATAMSIEADGTTANRRVLRMSLGKVSDETREEFKQAALRYFAGAHFTPTEANSARKPVYTYAIFTIERMLSSGPGGASSKRPNDRAAEPCRIPDFVNAVASGKLSSEEN</sequence>
<reference evidence="1" key="1">
    <citation type="journal article" date="2014" name="Front. Microbiol.">
        <title>High frequency of phylogenetically diverse reductive dehalogenase-homologous genes in deep subseafloor sedimentary metagenomes.</title>
        <authorList>
            <person name="Kawai M."/>
            <person name="Futagami T."/>
            <person name="Toyoda A."/>
            <person name="Takaki Y."/>
            <person name="Nishi S."/>
            <person name="Hori S."/>
            <person name="Arai W."/>
            <person name="Tsubouchi T."/>
            <person name="Morono Y."/>
            <person name="Uchiyama I."/>
            <person name="Ito T."/>
            <person name="Fujiyama A."/>
            <person name="Inagaki F."/>
            <person name="Takami H."/>
        </authorList>
    </citation>
    <scope>NUCLEOTIDE SEQUENCE</scope>
    <source>
        <strain evidence="1">Expedition CK06-06</strain>
    </source>
</reference>
<name>X1FG75_9ZZZZ</name>
<dbReference type="EMBL" id="BARU01008737">
    <property type="protein sequence ID" value="GAH44631.1"/>
    <property type="molecule type" value="Genomic_DNA"/>
</dbReference>
<proteinExistence type="predicted"/>